<dbReference type="SUPFAM" id="SSF75304">
    <property type="entry name" value="Amidase signature (AS) enzymes"/>
    <property type="match status" value="1"/>
</dbReference>
<dbReference type="KEGG" id="abac:LuPra_02879"/>
<dbReference type="EC" id="6.3.5.7" evidence="3 10"/>
<evidence type="ECO:0000259" key="11">
    <source>
        <dbReference type="Pfam" id="PF01425"/>
    </source>
</evidence>
<sequence>MSVVDLLPTGTAAAARACEAAITALAEAGRLNAVLTVTTERARERAAAVDALDDQERARLPLAGVPVAIKDNICARGTRTTAGSRILDRFIAPYDATVVERLDAAGAVIVAKTNCDEFAMGSSNENSAYGAVLNPWDETRTPGGSSGGSAALVAAGAVPVALGSDTGGSIRQPASFCGIVGMKPTYGRVSRYGLVAYGSSLDQIGPLTRTVRQAGHVLAALAGPDPRDATTVTMPPFEVPSTDASLQGLRIGVPRALLADGVDDDVRTAVERALAVMVGGGATLHDIELPHAAHAIPTYYLVATAEASANLARYDGVRFGYRAPASDYTDLASMYAASRSTGFGAEVMRRILLGTYVLSAGYYDAYYRKAQQVRTLITRDYERAFASVDVVVMPTAPTTAFRLGEKVEDPLQMYLADVFTVSANLSGLPAISVPCGIDGQGLPVGLQMTAPAFDETTLLRGAAAYEDARGAFPTPR</sequence>
<keyword evidence="8 10" id="KW-0648">Protein biosynthesis</keyword>
<dbReference type="PROSITE" id="PS00571">
    <property type="entry name" value="AMIDASES"/>
    <property type="match status" value="1"/>
</dbReference>
<comment type="subunit">
    <text evidence="2 10">Heterotrimer of A, B and C subunits.</text>
</comment>
<evidence type="ECO:0000256" key="3">
    <source>
        <dbReference type="ARBA" id="ARBA00012739"/>
    </source>
</evidence>
<dbReference type="Gene3D" id="3.90.1300.10">
    <property type="entry name" value="Amidase signature (AS) domain"/>
    <property type="match status" value="1"/>
</dbReference>
<dbReference type="Proteomes" id="UP000076079">
    <property type="component" value="Chromosome"/>
</dbReference>
<keyword evidence="6 10" id="KW-0547">Nucleotide-binding</keyword>
<evidence type="ECO:0000256" key="7">
    <source>
        <dbReference type="ARBA" id="ARBA00022840"/>
    </source>
</evidence>
<evidence type="ECO:0000256" key="1">
    <source>
        <dbReference type="ARBA" id="ARBA00008069"/>
    </source>
</evidence>
<feature type="active site" description="Charge relay system" evidence="10">
    <location>
        <position position="145"/>
    </location>
</feature>
<dbReference type="HAMAP" id="MF_00120">
    <property type="entry name" value="GatA"/>
    <property type="match status" value="1"/>
</dbReference>
<dbReference type="Pfam" id="PF01425">
    <property type="entry name" value="Amidase"/>
    <property type="match status" value="1"/>
</dbReference>
<comment type="catalytic activity">
    <reaction evidence="9 10">
        <text>L-glutamyl-tRNA(Gln) + L-glutamine + ATP + H2O = L-glutaminyl-tRNA(Gln) + L-glutamate + ADP + phosphate + H(+)</text>
        <dbReference type="Rhea" id="RHEA:17521"/>
        <dbReference type="Rhea" id="RHEA-COMP:9681"/>
        <dbReference type="Rhea" id="RHEA-COMP:9684"/>
        <dbReference type="ChEBI" id="CHEBI:15377"/>
        <dbReference type="ChEBI" id="CHEBI:15378"/>
        <dbReference type="ChEBI" id="CHEBI:29985"/>
        <dbReference type="ChEBI" id="CHEBI:30616"/>
        <dbReference type="ChEBI" id="CHEBI:43474"/>
        <dbReference type="ChEBI" id="CHEBI:58359"/>
        <dbReference type="ChEBI" id="CHEBI:78520"/>
        <dbReference type="ChEBI" id="CHEBI:78521"/>
        <dbReference type="ChEBI" id="CHEBI:456216"/>
        <dbReference type="EC" id="6.3.5.7"/>
    </reaction>
</comment>
<keyword evidence="13" id="KW-1185">Reference proteome</keyword>
<evidence type="ECO:0000313" key="12">
    <source>
        <dbReference type="EMBL" id="AMY09657.1"/>
    </source>
</evidence>
<protein>
    <recommendedName>
        <fullName evidence="4 10">Glutamyl-tRNA(Gln) amidotransferase subunit A</fullName>
        <shortName evidence="10">Glu-ADT subunit A</shortName>
        <ecNumber evidence="3 10">6.3.5.7</ecNumber>
    </recommendedName>
</protein>
<dbReference type="PANTHER" id="PTHR11895">
    <property type="entry name" value="TRANSAMIDASE"/>
    <property type="match status" value="1"/>
</dbReference>
<feature type="domain" description="Amidase" evidence="11">
    <location>
        <begin position="26"/>
        <end position="459"/>
    </location>
</feature>
<dbReference type="STRING" id="1855912.LuPra_02879"/>
<name>A0A143PM36_LUTPR</name>
<gene>
    <name evidence="12" type="primary">gatA_5</name>
    <name evidence="10" type="synonym">gatA</name>
    <name evidence="12" type="ORF">LuPra_02879</name>
</gene>
<organism evidence="12 13">
    <name type="scientific">Luteitalea pratensis</name>
    <dbReference type="NCBI Taxonomy" id="1855912"/>
    <lineage>
        <taxon>Bacteria</taxon>
        <taxon>Pseudomonadati</taxon>
        <taxon>Acidobacteriota</taxon>
        <taxon>Vicinamibacteria</taxon>
        <taxon>Vicinamibacterales</taxon>
        <taxon>Vicinamibacteraceae</taxon>
        <taxon>Luteitalea</taxon>
    </lineage>
</organism>
<dbReference type="EMBL" id="CP015136">
    <property type="protein sequence ID" value="AMY09657.1"/>
    <property type="molecule type" value="Genomic_DNA"/>
</dbReference>
<dbReference type="GO" id="GO:0050567">
    <property type="term" value="F:glutaminyl-tRNA synthase (glutamine-hydrolyzing) activity"/>
    <property type="evidence" value="ECO:0007669"/>
    <property type="project" value="UniProtKB-UniRule"/>
</dbReference>
<evidence type="ECO:0000313" key="13">
    <source>
        <dbReference type="Proteomes" id="UP000076079"/>
    </source>
</evidence>
<evidence type="ECO:0000256" key="5">
    <source>
        <dbReference type="ARBA" id="ARBA00022598"/>
    </source>
</evidence>
<dbReference type="NCBIfam" id="TIGR00132">
    <property type="entry name" value="gatA"/>
    <property type="match status" value="1"/>
</dbReference>
<comment type="function">
    <text evidence="10">Allows the formation of correctly charged Gln-tRNA(Gln) through the transamidation of misacylated Glu-tRNA(Gln) in organisms which lack glutaminyl-tRNA synthetase. The reaction takes place in the presence of glutamine and ATP through an activated gamma-phospho-Glu-tRNA(Gln).</text>
</comment>
<evidence type="ECO:0000256" key="2">
    <source>
        <dbReference type="ARBA" id="ARBA00011123"/>
    </source>
</evidence>
<dbReference type="PATRIC" id="fig|1813736.3.peg.3069"/>
<dbReference type="InterPro" id="IPR023631">
    <property type="entry name" value="Amidase_dom"/>
</dbReference>
<dbReference type="AlphaFoldDB" id="A0A143PM36"/>
<keyword evidence="12" id="KW-0808">Transferase</keyword>
<dbReference type="RefSeq" id="WP_110171392.1">
    <property type="nucleotide sequence ID" value="NZ_CP015136.1"/>
</dbReference>
<proteinExistence type="inferred from homology"/>
<reference evidence="12 13" key="1">
    <citation type="journal article" date="2016" name="Genome Announc.">
        <title>First Complete Genome Sequence of a Subdivision 6 Acidobacterium Strain.</title>
        <authorList>
            <person name="Huang S."/>
            <person name="Vieira S."/>
            <person name="Bunk B."/>
            <person name="Riedel T."/>
            <person name="Sproer C."/>
            <person name="Overmann J."/>
        </authorList>
    </citation>
    <scope>NUCLEOTIDE SEQUENCE [LARGE SCALE GENOMIC DNA]</scope>
    <source>
        <strain evidence="13">DSM 100886 HEG_-6_39</strain>
    </source>
</reference>
<evidence type="ECO:0000256" key="9">
    <source>
        <dbReference type="ARBA" id="ARBA00047407"/>
    </source>
</evidence>
<comment type="similarity">
    <text evidence="1 10">Belongs to the amidase family. GatA subfamily.</text>
</comment>
<feature type="active site" description="Charge relay system" evidence="10">
    <location>
        <position position="70"/>
    </location>
</feature>
<dbReference type="InterPro" id="IPR020556">
    <property type="entry name" value="Amidase_CS"/>
</dbReference>
<keyword evidence="5 10" id="KW-0436">Ligase</keyword>
<evidence type="ECO:0000256" key="4">
    <source>
        <dbReference type="ARBA" id="ARBA00014428"/>
    </source>
</evidence>
<dbReference type="GO" id="GO:0030956">
    <property type="term" value="C:glutamyl-tRNA(Gln) amidotransferase complex"/>
    <property type="evidence" value="ECO:0007669"/>
    <property type="project" value="InterPro"/>
</dbReference>
<dbReference type="OrthoDB" id="9811471at2"/>
<keyword evidence="7 10" id="KW-0067">ATP-binding</keyword>
<dbReference type="PANTHER" id="PTHR11895:SF151">
    <property type="entry name" value="GLUTAMYL-TRNA(GLN) AMIDOTRANSFERASE SUBUNIT A"/>
    <property type="match status" value="1"/>
</dbReference>
<reference evidence="13" key="2">
    <citation type="submission" date="2016-04" db="EMBL/GenBank/DDBJ databases">
        <title>First Complete Genome Sequence of a Subdivision 6 Acidobacterium.</title>
        <authorList>
            <person name="Huang S."/>
            <person name="Vieira S."/>
            <person name="Bunk B."/>
            <person name="Riedel T."/>
            <person name="Sproeer C."/>
            <person name="Overmann J."/>
        </authorList>
    </citation>
    <scope>NUCLEOTIDE SEQUENCE [LARGE SCALE GENOMIC DNA]</scope>
    <source>
        <strain evidence="13">DSM 100886 HEG_-6_39</strain>
    </source>
</reference>
<dbReference type="GO" id="GO:0005524">
    <property type="term" value="F:ATP binding"/>
    <property type="evidence" value="ECO:0007669"/>
    <property type="project" value="UniProtKB-KW"/>
</dbReference>
<feature type="active site" description="Acyl-ester intermediate" evidence="10">
    <location>
        <position position="169"/>
    </location>
</feature>
<dbReference type="InterPro" id="IPR036928">
    <property type="entry name" value="AS_sf"/>
</dbReference>
<dbReference type="InterPro" id="IPR000120">
    <property type="entry name" value="Amidase"/>
</dbReference>
<dbReference type="InterPro" id="IPR004412">
    <property type="entry name" value="GatA"/>
</dbReference>
<dbReference type="GO" id="GO:0016740">
    <property type="term" value="F:transferase activity"/>
    <property type="evidence" value="ECO:0007669"/>
    <property type="project" value="UniProtKB-KW"/>
</dbReference>
<accession>A0A143PM36</accession>
<evidence type="ECO:0000256" key="6">
    <source>
        <dbReference type="ARBA" id="ARBA00022741"/>
    </source>
</evidence>
<dbReference type="GO" id="GO:0006412">
    <property type="term" value="P:translation"/>
    <property type="evidence" value="ECO:0007669"/>
    <property type="project" value="UniProtKB-UniRule"/>
</dbReference>
<evidence type="ECO:0000256" key="8">
    <source>
        <dbReference type="ARBA" id="ARBA00022917"/>
    </source>
</evidence>
<evidence type="ECO:0000256" key="10">
    <source>
        <dbReference type="HAMAP-Rule" id="MF_00120"/>
    </source>
</evidence>